<dbReference type="AlphaFoldDB" id="A0A0C9WXS3"/>
<dbReference type="EMBL" id="KN838568">
    <property type="protein sequence ID" value="KIK04520.1"/>
    <property type="molecule type" value="Genomic_DNA"/>
</dbReference>
<proteinExistence type="predicted"/>
<reference evidence="3" key="2">
    <citation type="submission" date="2015-01" db="EMBL/GenBank/DDBJ databases">
        <title>Evolutionary Origins and Diversification of the Mycorrhizal Mutualists.</title>
        <authorList>
            <consortium name="DOE Joint Genome Institute"/>
            <consortium name="Mycorrhizal Genomics Consortium"/>
            <person name="Kohler A."/>
            <person name="Kuo A."/>
            <person name="Nagy L.G."/>
            <person name="Floudas D."/>
            <person name="Copeland A."/>
            <person name="Barry K.W."/>
            <person name="Cichocki N."/>
            <person name="Veneault-Fourrey C."/>
            <person name="LaButti K."/>
            <person name="Lindquist E.A."/>
            <person name="Lipzen A."/>
            <person name="Lundell T."/>
            <person name="Morin E."/>
            <person name="Murat C."/>
            <person name="Riley R."/>
            <person name="Ohm R."/>
            <person name="Sun H."/>
            <person name="Tunlid A."/>
            <person name="Henrissat B."/>
            <person name="Grigoriev I.V."/>
            <person name="Hibbett D.S."/>
            <person name="Martin F."/>
        </authorList>
    </citation>
    <scope>NUCLEOTIDE SEQUENCE [LARGE SCALE GENOMIC DNA]</scope>
    <source>
        <strain evidence="3">LaAM-08-1</strain>
    </source>
</reference>
<dbReference type="OrthoDB" id="5427664at2759"/>
<sequence length="320" mass="35775">MSTAGNATVCHGIIEDFDITGIGIRSTFYVTSILLVVNASIPGCDVRGPFWTLDFTSLALLVSALIQAVNKTISFYNLIIVLCLCFLHSFSSLFVLNILHWVHRENMDYILTVLSLLRLLFLYGFMALVLGAHKSFGSQPECNSRVWHVTPLLGFWAIMILILVFLDRTADIQFFFRHFKRTRHIISIDGEVQTFLRDHEWKVGLLVFVVVWVSMVVSIEKTILSNSVIHNGPRFTASFGQLFPVFTIGIPISSIYFDVRAWLRRRTIEGTLPMAAQDTLNVSPVVYGNDAYLAYVMTVDEESLGADATHSSATQGGVGI</sequence>
<feature type="transmembrane region" description="Helical" evidence="1">
    <location>
        <begin position="111"/>
        <end position="133"/>
    </location>
</feature>
<feature type="transmembrane region" description="Helical" evidence="1">
    <location>
        <begin position="75"/>
        <end position="99"/>
    </location>
</feature>
<evidence type="ECO:0000313" key="2">
    <source>
        <dbReference type="EMBL" id="KIK04520.1"/>
    </source>
</evidence>
<keyword evidence="1" id="KW-0472">Membrane</keyword>
<dbReference type="HOGENOM" id="CLU_054418_0_0_1"/>
<accession>A0A0C9WXS3</accession>
<evidence type="ECO:0000313" key="3">
    <source>
        <dbReference type="Proteomes" id="UP000054477"/>
    </source>
</evidence>
<feature type="transmembrane region" description="Helical" evidence="1">
    <location>
        <begin position="203"/>
        <end position="219"/>
    </location>
</feature>
<keyword evidence="1" id="KW-0812">Transmembrane</keyword>
<gene>
    <name evidence="2" type="ORF">K443DRAFT_4501</name>
</gene>
<organism evidence="2 3">
    <name type="scientific">Laccaria amethystina LaAM-08-1</name>
    <dbReference type="NCBI Taxonomy" id="1095629"/>
    <lineage>
        <taxon>Eukaryota</taxon>
        <taxon>Fungi</taxon>
        <taxon>Dikarya</taxon>
        <taxon>Basidiomycota</taxon>
        <taxon>Agaricomycotina</taxon>
        <taxon>Agaricomycetes</taxon>
        <taxon>Agaricomycetidae</taxon>
        <taxon>Agaricales</taxon>
        <taxon>Agaricineae</taxon>
        <taxon>Hydnangiaceae</taxon>
        <taxon>Laccaria</taxon>
    </lineage>
</organism>
<feature type="transmembrane region" description="Helical" evidence="1">
    <location>
        <begin position="239"/>
        <end position="257"/>
    </location>
</feature>
<keyword evidence="3" id="KW-1185">Reference proteome</keyword>
<dbReference type="Proteomes" id="UP000054477">
    <property type="component" value="Unassembled WGS sequence"/>
</dbReference>
<protein>
    <submittedName>
        <fullName evidence="2">Uncharacterized protein</fullName>
    </submittedName>
</protein>
<evidence type="ECO:0000256" key="1">
    <source>
        <dbReference type="SAM" id="Phobius"/>
    </source>
</evidence>
<keyword evidence="1" id="KW-1133">Transmembrane helix</keyword>
<feature type="transmembrane region" description="Helical" evidence="1">
    <location>
        <begin position="145"/>
        <end position="166"/>
    </location>
</feature>
<reference evidence="2 3" key="1">
    <citation type="submission" date="2014-04" db="EMBL/GenBank/DDBJ databases">
        <authorList>
            <consortium name="DOE Joint Genome Institute"/>
            <person name="Kuo A."/>
            <person name="Kohler A."/>
            <person name="Nagy L.G."/>
            <person name="Floudas D."/>
            <person name="Copeland A."/>
            <person name="Barry K.W."/>
            <person name="Cichocki N."/>
            <person name="Veneault-Fourrey C."/>
            <person name="LaButti K."/>
            <person name="Lindquist E.A."/>
            <person name="Lipzen A."/>
            <person name="Lundell T."/>
            <person name="Morin E."/>
            <person name="Murat C."/>
            <person name="Sun H."/>
            <person name="Tunlid A."/>
            <person name="Henrissat B."/>
            <person name="Grigoriev I.V."/>
            <person name="Hibbett D.S."/>
            <person name="Martin F."/>
            <person name="Nordberg H.P."/>
            <person name="Cantor M.N."/>
            <person name="Hua S.X."/>
        </authorList>
    </citation>
    <scope>NUCLEOTIDE SEQUENCE [LARGE SCALE GENOMIC DNA]</scope>
    <source>
        <strain evidence="2 3">LaAM-08-1</strain>
    </source>
</reference>
<name>A0A0C9WXS3_9AGAR</name>